<dbReference type="Pfam" id="PF19807">
    <property type="entry name" value="DUF6290"/>
    <property type="match status" value="1"/>
</dbReference>
<protein>
    <recommendedName>
        <fullName evidence="3">CopG family transcriptional regulator</fullName>
    </recommendedName>
</protein>
<dbReference type="RefSeq" id="WP_283410119.1">
    <property type="nucleotide sequence ID" value="NZ_FXUF01000012.1"/>
</dbReference>
<accession>A0AA46AK08</accession>
<gene>
    <name evidence="1" type="ORF">SAMN06296020_11272</name>
</gene>
<proteinExistence type="predicted"/>
<sequence length="74" mass="8567">MTTISLRLSDDDSTLIKRYAQMHGVSVSELVRQSVLEKIEDEYDLKAYEKALDDFKKNPITYTLNEVEKELGLK</sequence>
<evidence type="ECO:0008006" key="3">
    <source>
        <dbReference type="Google" id="ProtNLM"/>
    </source>
</evidence>
<dbReference type="EMBL" id="FXUF01000012">
    <property type="protein sequence ID" value="SMP65160.1"/>
    <property type="molecule type" value="Genomic_DNA"/>
</dbReference>
<evidence type="ECO:0000313" key="2">
    <source>
        <dbReference type="Proteomes" id="UP001158066"/>
    </source>
</evidence>
<dbReference type="NCBIfam" id="NF046040">
    <property type="entry name" value="RelB_antitoxin"/>
    <property type="match status" value="1"/>
</dbReference>
<dbReference type="GO" id="GO:0006355">
    <property type="term" value="P:regulation of DNA-templated transcription"/>
    <property type="evidence" value="ECO:0007669"/>
    <property type="project" value="InterPro"/>
</dbReference>
<dbReference type="AlphaFoldDB" id="A0AA46AK08"/>
<comment type="caution">
    <text evidence="1">The sequence shown here is derived from an EMBL/GenBank/DDBJ whole genome shotgun (WGS) entry which is preliminary data.</text>
</comment>
<dbReference type="InterPro" id="IPR046257">
    <property type="entry name" value="DUF6290"/>
</dbReference>
<evidence type="ECO:0000313" key="1">
    <source>
        <dbReference type="EMBL" id="SMP65160.1"/>
    </source>
</evidence>
<dbReference type="Proteomes" id="UP001158066">
    <property type="component" value="Unassembled WGS sequence"/>
</dbReference>
<dbReference type="InterPro" id="IPR010985">
    <property type="entry name" value="Ribbon_hlx_hlx"/>
</dbReference>
<organism evidence="1 2">
    <name type="scientific">Anoxynatronum buryatiense</name>
    <dbReference type="NCBI Taxonomy" id="489973"/>
    <lineage>
        <taxon>Bacteria</taxon>
        <taxon>Bacillati</taxon>
        <taxon>Bacillota</taxon>
        <taxon>Clostridia</taxon>
        <taxon>Eubacteriales</taxon>
        <taxon>Clostridiaceae</taxon>
        <taxon>Anoxynatronum</taxon>
    </lineage>
</organism>
<keyword evidence="2" id="KW-1185">Reference proteome</keyword>
<dbReference type="SUPFAM" id="SSF47598">
    <property type="entry name" value="Ribbon-helix-helix"/>
    <property type="match status" value="1"/>
</dbReference>
<name>A0AA46AK08_9CLOT</name>
<reference evidence="1" key="1">
    <citation type="submission" date="2017-05" db="EMBL/GenBank/DDBJ databases">
        <authorList>
            <person name="Varghese N."/>
            <person name="Submissions S."/>
        </authorList>
    </citation>
    <scope>NUCLEOTIDE SEQUENCE</scope>
    <source>
        <strain evidence="1">Su22</strain>
    </source>
</reference>